<feature type="compositionally biased region" description="Acidic residues" evidence="1">
    <location>
        <begin position="131"/>
        <end position="142"/>
    </location>
</feature>
<feature type="compositionally biased region" description="Polar residues" evidence="1">
    <location>
        <begin position="28"/>
        <end position="44"/>
    </location>
</feature>
<dbReference type="EMBL" id="VEPZ02000983">
    <property type="protein sequence ID" value="KAE8705169.1"/>
    <property type="molecule type" value="Genomic_DNA"/>
</dbReference>
<dbReference type="PANTHER" id="PTHR34775:SF6">
    <property type="entry name" value="TRANSMEMBRANE PROTEIN"/>
    <property type="match status" value="1"/>
</dbReference>
<feature type="region of interest" description="Disordered" evidence="1">
    <location>
        <begin position="104"/>
        <end position="151"/>
    </location>
</feature>
<organism evidence="2 3">
    <name type="scientific">Hibiscus syriacus</name>
    <name type="common">Rose of Sharon</name>
    <dbReference type="NCBI Taxonomy" id="106335"/>
    <lineage>
        <taxon>Eukaryota</taxon>
        <taxon>Viridiplantae</taxon>
        <taxon>Streptophyta</taxon>
        <taxon>Embryophyta</taxon>
        <taxon>Tracheophyta</taxon>
        <taxon>Spermatophyta</taxon>
        <taxon>Magnoliopsida</taxon>
        <taxon>eudicotyledons</taxon>
        <taxon>Gunneridae</taxon>
        <taxon>Pentapetalae</taxon>
        <taxon>rosids</taxon>
        <taxon>malvids</taxon>
        <taxon>Malvales</taxon>
        <taxon>Malvaceae</taxon>
        <taxon>Malvoideae</taxon>
        <taxon>Hibiscus</taxon>
    </lineage>
</organism>
<evidence type="ECO:0000256" key="1">
    <source>
        <dbReference type="SAM" id="MobiDB-lite"/>
    </source>
</evidence>
<reference evidence="2" key="1">
    <citation type="submission" date="2019-09" db="EMBL/GenBank/DDBJ databases">
        <title>Draft genome information of white flower Hibiscus syriacus.</title>
        <authorList>
            <person name="Kim Y.-M."/>
        </authorList>
    </citation>
    <scope>NUCLEOTIDE SEQUENCE [LARGE SCALE GENOMIC DNA]</scope>
    <source>
        <strain evidence="2">YM2019G1</strain>
    </source>
</reference>
<name>A0A6A3AQH2_HIBSY</name>
<dbReference type="AlphaFoldDB" id="A0A6A3AQH2"/>
<dbReference type="Gene3D" id="3.60.10.10">
    <property type="entry name" value="Endonuclease/exonuclease/phosphatase"/>
    <property type="match status" value="1"/>
</dbReference>
<evidence type="ECO:0000313" key="2">
    <source>
        <dbReference type="EMBL" id="KAE8705169.1"/>
    </source>
</evidence>
<comment type="caution">
    <text evidence="2">The sequence shown here is derived from an EMBL/GenBank/DDBJ whole genome shotgun (WGS) entry which is preliminary data.</text>
</comment>
<feature type="compositionally biased region" description="Acidic residues" evidence="1">
    <location>
        <begin position="104"/>
        <end position="116"/>
    </location>
</feature>
<accession>A0A6A3AQH2</accession>
<proteinExistence type="predicted"/>
<dbReference type="Proteomes" id="UP000436088">
    <property type="component" value="Unassembled WGS sequence"/>
</dbReference>
<gene>
    <name evidence="2" type="ORF">F3Y22_tig00110430pilonHSYRG00357</name>
</gene>
<protein>
    <recommendedName>
        <fullName evidence="4">Reverse transcriptase domain-containing protein</fullName>
    </recommendedName>
</protein>
<dbReference type="PANTHER" id="PTHR34775">
    <property type="entry name" value="TRANSMEMBRANE PROTEIN"/>
    <property type="match status" value="1"/>
</dbReference>
<sequence length="593" mass="67741">MTFMSPTVRAASNISFPRKKVLGERNESPGSNPTITHFSKSPSIDSKPLPKNISKDSQKNSPNLHPKKPYDPLKNYLSPRPQFLRYNPDRRKDILLRLEMKDNEGDDCSAESDEADTVSSDNSSLASSSSQEDEEVGDEDESFGEKRGRGGRSMEFPRSVEVFPIVRCFTYMTPAHRWGQKILHVQAERMSSEVKVSAARKLFRCQRVEVAYIQETEKEMFSEDDVRKVWYDDDFDFRKEGLSCGLVTIWDKSKFQVERCFIGSCIVLVEGKWIGDNKKSSKENGLWEVISALCETGKNEVDAGVVNQESRISIFFIENCKLFDVPLIGRKFTWYGSNGRRSRLDRVFVEEDWMVSNPDTTLWGLSRSASDHLPRPFKFINVWLKQEGCVETIKEAMEAANKTDNEFHSKAVKIRSKRRTILGPNLGEGSGADPKKLKQKVFNHFQEQFSCNKRGWQAIFNLDFKRLSTMAASNLELPLSLEEIRDDVWSCDDSKAPGPDGFNMLFFKKCWEMANDDLVKVFEKFYRNGNLEKNVNSSILALIPKTSSPKEGRQIFDGILIANEVLHSMQQESNEMGGVILKLDFLKAYDCVR</sequence>
<evidence type="ECO:0000313" key="3">
    <source>
        <dbReference type="Proteomes" id="UP000436088"/>
    </source>
</evidence>
<keyword evidence="3" id="KW-1185">Reference proteome</keyword>
<feature type="region of interest" description="Disordered" evidence="1">
    <location>
        <begin position="1"/>
        <end position="85"/>
    </location>
</feature>
<evidence type="ECO:0008006" key="4">
    <source>
        <dbReference type="Google" id="ProtNLM"/>
    </source>
</evidence>
<dbReference type="SUPFAM" id="SSF56219">
    <property type="entry name" value="DNase I-like"/>
    <property type="match status" value="1"/>
</dbReference>
<dbReference type="InterPro" id="IPR036691">
    <property type="entry name" value="Endo/exonu/phosph_ase_sf"/>
</dbReference>
<feature type="compositionally biased region" description="Low complexity" evidence="1">
    <location>
        <begin position="119"/>
        <end position="130"/>
    </location>
</feature>